<evidence type="ECO:0000256" key="1">
    <source>
        <dbReference type="ARBA" id="ARBA00007592"/>
    </source>
</evidence>
<dbReference type="PRINTS" id="PR00146">
    <property type="entry name" value="DHPICSNTHASE"/>
</dbReference>
<dbReference type="EMBL" id="CP129682">
    <property type="protein sequence ID" value="XDS48058.1"/>
    <property type="molecule type" value="Genomic_DNA"/>
</dbReference>
<evidence type="ECO:0000313" key="8">
    <source>
        <dbReference type="EMBL" id="XDS51135.1"/>
    </source>
</evidence>
<dbReference type="GO" id="GO:0008840">
    <property type="term" value="F:4-hydroxy-tetrahydrodipicolinate synthase activity"/>
    <property type="evidence" value="ECO:0007669"/>
    <property type="project" value="UniProtKB-EC"/>
</dbReference>
<gene>
    <name evidence="8" type="ORF">QN062_02840</name>
    <name evidence="7" type="ORF">QN216_06845</name>
    <name evidence="6" type="ORF">QN217_03605</name>
</gene>
<feature type="binding site" evidence="5">
    <location>
        <position position="45"/>
    </location>
    <ligand>
        <name>pyruvate</name>
        <dbReference type="ChEBI" id="CHEBI:15361"/>
    </ligand>
</feature>
<evidence type="ECO:0000256" key="2">
    <source>
        <dbReference type="ARBA" id="ARBA00023239"/>
    </source>
</evidence>
<dbReference type="Pfam" id="PF00701">
    <property type="entry name" value="DHDPS"/>
    <property type="match status" value="1"/>
</dbReference>
<dbReference type="SMART" id="SM01130">
    <property type="entry name" value="DHDPS"/>
    <property type="match status" value="1"/>
</dbReference>
<dbReference type="EMBL" id="CP129683">
    <property type="protein sequence ID" value="XDS51135.1"/>
    <property type="molecule type" value="Genomic_DNA"/>
</dbReference>
<accession>A0AB39URC9</accession>
<dbReference type="EMBL" id="CP129675">
    <property type="protein sequence ID" value="XDS47234.1"/>
    <property type="molecule type" value="Genomic_DNA"/>
</dbReference>
<dbReference type="PANTHER" id="PTHR12128:SF66">
    <property type="entry name" value="4-HYDROXY-2-OXOGLUTARATE ALDOLASE, MITOCHONDRIAL"/>
    <property type="match status" value="1"/>
</dbReference>
<dbReference type="EC" id="4.2.1.41" evidence="8"/>
<dbReference type="CDD" id="cd00408">
    <property type="entry name" value="DHDPS-like"/>
    <property type="match status" value="1"/>
</dbReference>
<feature type="active site" description="Proton donor/acceptor" evidence="4">
    <location>
        <position position="132"/>
    </location>
</feature>
<protein>
    <submittedName>
        <fullName evidence="8">Dihydrodipicolinate synthase family protein</fullName>
        <ecNumber evidence="8">4.1.3.3</ecNumber>
        <ecNumber evidence="8">4.2.1.41</ecNumber>
        <ecNumber evidence="8">4.3.3.7</ecNumber>
    </submittedName>
</protein>
<evidence type="ECO:0000256" key="4">
    <source>
        <dbReference type="PIRSR" id="PIRSR001365-1"/>
    </source>
</evidence>
<comment type="similarity">
    <text evidence="1 3">Belongs to the DapA family.</text>
</comment>
<dbReference type="Gene3D" id="3.20.20.70">
    <property type="entry name" value="Aldolase class I"/>
    <property type="match status" value="1"/>
</dbReference>
<keyword evidence="2 3" id="KW-0456">Lyase</keyword>
<sequence>MRKPEIITAAIAAFGPDGQLDEGMNRAFLERVEPYSDGVLAVGTTAEFPSLSFEERRTLIRIALEVFGPDRTIAHVGAPSVMQSKAYAQAAMDLGARRFAAITPYYLTASQHGVVGYYQALRDCIEGELYAYVFPDVACTDVAAETLAQLQELGLDGVKLSGAASTRLEEYRQAAPQLKLWSGNDADVPHILAVGGLGTVSGVSGVAPMSWAELRKAYESDDDSRIAQSQGQIEELVSVLGPSISRLKYALAVLGVNVGNCRMPIDEPDSQMQAKIRELLASAHISE</sequence>
<evidence type="ECO:0000256" key="3">
    <source>
        <dbReference type="PIRNR" id="PIRNR001365"/>
    </source>
</evidence>
<dbReference type="PANTHER" id="PTHR12128">
    <property type="entry name" value="DIHYDRODIPICOLINATE SYNTHASE"/>
    <property type="match status" value="1"/>
</dbReference>
<dbReference type="GO" id="GO:0047448">
    <property type="term" value="F:5-dehydro-4-deoxyglucarate dehydratase activity"/>
    <property type="evidence" value="ECO:0007669"/>
    <property type="project" value="UniProtKB-EC"/>
</dbReference>
<dbReference type="InterPro" id="IPR002220">
    <property type="entry name" value="DapA-like"/>
</dbReference>
<dbReference type="SUPFAM" id="SSF51569">
    <property type="entry name" value="Aldolase"/>
    <property type="match status" value="1"/>
</dbReference>
<evidence type="ECO:0000313" key="7">
    <source>
        <dbReference type="EMBL" id="XDS48058.1"/>
    </source>
</evidence>
<dbReference type="GO" id="GO:0008747">
    <property type="term" value="F:N-acetylneuraminate lyase activity"/>
    <property type="evidence" value="ECO:0007669"/>
    <property type="project" value="UniProtKB-EC"/>
</dbReference>
<dbReference type="KEGG" id="bfk:QN062_02840"/>
<evidence type="ECO:0000256" key="5">
    <source>
        <dbReference type="PIRSR" id="PIRSR001365-2"/>
    </source>
</evidence>
<dbReference type="AlphaFoldDB" id="A0AB39URC9"/>
<feature type="binding site" evidence="5">
    <location>
        <position position="200"/>
    </location>
    <ligand>
        <name>pyruvate</name>
        <dbReference type="ChEBI" id="CHEBI:15361"/>
    </ligand>
</feature>
<dbReference type="RefSeq" id="WP_369342099.1">
    <property type="nucleotide sequence ID" value="NZ_CP129675.1"/>
</dbReference>
<dbReference type="EC" id="4.1.3.3" evidence="8"/>
<dbReference type="EC" id="4.3.3.7" evidence="8"/>
<dbReference type="InterPro" id="IPR013785">
    <property type="entry name" value="Aldolase_TIM"/>
</dbReference>
<evidence type="ECO:0000313" key="6">
    <source>
        <dbReference type="EMBL" id="XDS47234.1"/>
    </source>
</evidence>
<reference evidence="8" key="1">
    <citation type="submission" date="2023-07" db="EMBL/GenBank/DDBJ databases">
        <title>Bifidobacterium aquikefiriaerophilum sp. nov. and Bifidobacterium eccum sp. nov., isolated from water kefir.</title>
        <authorList>
            <person name="Breselge S."/>
            <person name="Bellassi P."/>
            <person name="Barcenilla C."/>
            <person name="Alvarez-Ordonez A."/>
            <person name="Morelli L."/>
            <person name="Cotter P.D."/>
        </authorList>
    </citation>
    <scope>NUCLEOTIDE SEQUENCE</scope>
    <source>
        <strain evidence="8">WK012_4_13</strain>
        <strain evidence="7">WK013_4_14</strain>
        <strain evidence="6">WK048_4_13</strain>
    </source>
</reference>
<feature type="active site" description="Schiff-base intermediate with substrate" evidence="4">
    <location>
        <position position="159"/>
    </location>
</feature>
<dbReference type="PIRSF" id="PIRSF001365">
    <property type="entry name" value="DHDPS"/>
    <property type="match status" value="1"/>
</dbReference>
<organism evidence="8">
    <name type="scientific">Bifidobacterium fermentum</name>
    <dbReference type="NCBI Taxonomy" id="3059035"/>
    <lineage>
        <taxon>Bacteria</taxon>
        <taxon>Bacillati</taxon>
        <taxon>Actinomycetota</taxon>
        <taxon>Actinomycetes</taxon>
        <taxon>Bifidobacteriales</taxon>
        <taxon>Bifidobacteriaceae</taxon>
        <taxon>Bifidobacterium</taxon>
    </lineage>
</organism>
<proteinExistence type="inferred from homology"/>
<name>A0AB39URC9_9BIFI</name>